<proteinExistence type="predicted"/>
<evidence type="ECO:0000256" key="1">
    <source>
        <dbReference type="SAM" id="MobiDB-lite"/>
    </source>
</evidence>
<dbReference type="AlphaFoldDB" id="A0A930KZG0"/>
<organism evidence="3 4">
    <name type="scientific">Rothia mucilaginosa</name>
    <dbReference type="NCBI Taxonomy" id="43675"/>
    <lineage>
        <taxon>Bacteria</taxon>
        <taxon>Bacillati</taxon>
        <taxon>Actinomycetota</taxon>
        <taxon>Actinomycetes</taxon>
        <taxon>Micrococcales</taxon>
        <taxon>Micrococcaceae</taxon>
        <taxon>Rothia</taxon>
    </lineage>
</organism>
<keyword evidence="2" id="KW-0732">Signal</keyword>
<dbReference type="PROSITE" id="PS51257">
    <property type="entry name" value="PROKAR_LIPOPROTEIN"/>
    <property type="match status" value="1"/>
</dbReference>
<name>A0A930KZG0_9MICC</name>
<feature type="compositionally biased region" description="Low complexity" evidence="1">
    <location>
        <begin position="117"/>
        <end position="127"/>
    </location>
</feature>
<evidence type="ECO:0000313" key="3">
    <source>
        <dbReference type="EMBL" id="MBF1656802.1"/>
    </source>
</evidence>
<evidence type="ECO:0000313" key="4">
    <source>
        <dbReference type="Proteomes" id="UP000770330"/>
    </source>
</evidence>
<accession>A0A930KZG0</accession>
<dbReference type="RefSeq" id="WP_070687000.1">
    <property type="nucleotide sequence ID" value="NZ_JABZXO010000004.1"/>
</dbReference>
<dbReference type="Proteomes" id="UP000770330">
    <property type="component" value="Unassembled WGS sequence"/>
</dbReference>
<dbReference type="EMBL" id="JABZXO010000004">
    <property type="protein sequence ID" value="MBF1656802.1"/>
    <property type="molecule type" value="Genomic_DNA"/>
</dbReference>
<gene>
    <name evidence="3" type="ORF">HXO61_02560</name>
</gene>
<sequence>MSALKKLLAAALISTVLSSCSFGPTLEKDESARAIFDTENDRVILPLDAYNTAGKGEYFTKALELARKKCFAEHGQHYEMFVPTEGSGRNLGRTYGIWNVEHAQKYGLHEPNESNTLDLSSPASSSDPGKDVRTECYQRAVDEMKQIGEIPFGSSTFTRLETDARNAAGDRQLKKSLDDEWKRCVKDKGLTPDSEMTVKESKNIPQSNTPSEEEIRIAVIEAQCNQDVGRSQKLYDLEAQYQKPLVAKNQAALENELKEFKRRDEQFKQYVLDNQ</sequence>
<feature type="chain" id="PRO_5039049142" evidence="2">
    <location>
        <begin position="22"/>
        <end position="275"/>
    </location>
</feature>
<protein>
    <submittedName>
        <fullName evidence="3">UDP pyrophosphate synthase</fullName>
    </submittedName>
</protein>
<feature type="signal peptide" evidence="2">
    <location>
        <begin position="1"/>
        <end position="21"/>
    </location>
</feature>
<feature type="region of interest" description="Disordered" evidence="1">
    <location>
        <begin position="110"/>
        <end position="131"/>
    </location>
</feature>
<comment type="caution">
    <text evidence="3">The sequence shown here is derived from an EMBL/GenBank/DDBJ whole genome shotgun (WGS) entry which is preliminary data.</text>
</comment>
<reference evidence="3" key="1">
    <citation type="submission" date="2020-04" db="EMBL/GenBank/DDBJ databases">
        <title>Deep metagenomics examines the oral microbiome during advanced dental caries in children, revealing novel taxa and co-occurrences with host molecules.</title>
        <authorList>
            <person name="Baker J.L."/>
            <person name="Morton J.T."/>
            <person name="Dinis M."/>
            <person name="Alvarez R."/>
            <person name="Tran N.C."/>
            <person name="Knight R."/>
            <person name="Edlund A."/>
        </authorList>
    </citation>
    <scope>NUCLEOTIDE SEQUENCE</scope>
    <source>
        <strain evidence="3">JCVI_39_bin.18</strain>
    </source>
</reference>
<evidence type="ECO:0000256" key="2">
    <source>
        <dbReference type="SAM" id="SignalP"/>
    </source>
</evidence>